<dbReference type="EMBL" id="LAJF01000137">
    <property type="protein sequence ID" value="KKB77308.1"/>
    <property type="molecule type" value="Genomic_DNA"/>
</dbReference>
<feature type="transmembrane region" description="Helical" evidence="2">
    <location>
        <begin position="166"/>
        <end position="187"/>
    </location>
</feature>
<reference evidence="4 6" key="1">
    <citation type="submission" date="2015-03" db="EMBL/GenBank/DDBJ databases">
        <authorList>
            <person name="Hassan Y.I."/>
            <person name="Lepp D."/>
            <person name="Zhou T."/>
        </authorList>
    </citation>
    <scope>NUCLEOTIDE SEQUENCE [LARGE SCALE GENOMIC DNA]</scope>
    <source>
        <strain evidence="4 6">DSM 17137</strain>
    </source>
</reference>
<protein>
    <submittedName>
        <fullName evidence="5">Diguanylate cyclase (GGDEF) domain-containing protein</fullName>
    </submittedName>
</protein>
<dbReference type="Proteomes" id="UP000033608">
    <property type="component" value="Unassembled WGS sequence"/>
</dbReference>
<keyword evidence="6" id="KW-1185">Reference proteome</keyword>
<dbReference type="Proteomes" id="UP000184533">
    <property type="component" value="Unassembled WGS sequence"/>
</dbReference>
<feature type="transmembrane region" description="Helical" evidence="2">
    <location>
        <begin position="140"/>
        <end position="160"/>
    </location>
</feature>
<dbReference type="RefSeq" id="WP_046136710.1">
    <property type="nucleotide sequence ID" value="NZ_FQVC01000002.1"/>
</dbReference>
<dbReference type="PROSITE" id="PS50887">
    <property type="entry name" value="GGDEF"/>
    <property type="match status" value="1"/>
</dbReference>
<dbReference type="Pfam" id="PF00990">
    <property type="entry name" value="GGDEF"/>
    <property type="match status" value="1"/>
</dbReference>
<feature type="transmembrane region" description="Helical" evidence="2">
    <location>
        <begin position="88"/>
        <end position="109"/>
    </location>
</feature>
<dbReference type="EMBL" id="FQVC01000002">
    <property type="protein sequence ID" value="SHE65537.1"/>
    <property type="molecule type" value="Genomic_DNA"/>
</dbReference>
<reference evidence="5 7" key="2">
    <citation type="submission" date="2016-11" db="EMBL/GenBank/DDBJ databases">
        <authorList>
            <person name="Jaros S."/>
            <person name="Januszkiewicz K."/>
            <person name="Wedrychowicz H."/>
        </authorList>
    </citation>
    <scope>NUCLEOTIDE SEQUENCE [LARGE SCALE GENOMIC DNA]</scope>
    <source>
        <strain evidence="5 7">DSM 17137</strain>
    </source>
</reference>
<keyword evidence="2" id="KW-0812">Transmembrane</keyword>
<dbReference type="InterPro" id="IPR029787">
    <property type="entry name" value="Nucleotide_cyclase"/>
</dbReference>
<feature type="transmembrane region" description="Helical" evidence="2">
    <location>
        <begin position="46"/>
        <end position="68"/>
    </location>
</feature>
<evidence type="ECO:0000256" key="1">
    <source>
        <dbReference type="SAM" id="MobiDB-lite"/>
    </source>
</evidence>
<dbReference type="NCBIfam" id="TIGR00254">
    <property type="entry name" value="GGDEF"/>
    <property type="match status" value="1"/>
</dbReference>
<feature type="domain" description="GGDEF" evidence="3">
    <location>
        <begin position="231"/>
        <end position="365"/>
    </location>
</feature>
<evidence type="ECO:0000313" key="5">
    <source>
        <dbReference type="EMBL" id="SHE65537.1"/>
    </source>
</evidence>
<feature type="transmembrane region" description="Helical" evidence="2">
    <location>
        <begin position="21"/>
        <end position="40"/>
    </location>
</feature>
<organism evidence="4 6">
    <name type="scientific">Devosia limi DSM 17137</name>
    <dbReference type="NCBI Taxonomy" id="1121477"/>
    <lineage>
        <taxon>Bacteria</taxon>
        <taxon>Pseudomonadati</taxon>
        <taxon>Pseudomonadota</taxon>
        <taxon>Alphaproteobacteria</taxon>
        <taxon>Hyphomicrobiales</taxon>
        <taxon>Devosiaceae</taxon>
        <taxon>Devosia</taxon>
    </lineage>
</organism>
<evidence type="ECO:0000256" key="2">
    <source>
        <dbReference type="SAM" id="Phobius"/>
    </source>
</evidence>
<dbReference type="Gene3D" id="3.30.70.270">
    <property type="match status" value="1"/>
</dbReference>
<keyword evidence="2" id="KW-0472">Membrane</keyword>
<evidence type="ECO:0000313" key="6">
    <source>
        <dbReference type="Proteomes" id="UP000033608"/>
    </source>
</evidence>
<keyword evidence="2" id="KW-1133">Transmembrane helix</keyword>
<dbReference type="SMART" id="SM00267">
    <property type="entry name" value="GGDEF"/>
    <property type="match status" value="1"/>
</dbReference>
<evidence type="ECO:0000313" key="4">
    <source>
        <dbReference type="EMBL" id="KKB77308.1"/>
    </source>
</evidence>
<dbReference type="CDD" id="cd01949">
    <property type="entry name" value="GGDEF"/>
    <property type="match status" value="1"/>
</dbReference>
<dbReference type="SUPFAM" id="SSF55073">
    <property type="entry name" value="Nucleotide cyclase"/>
    <property type="match status" value="1"/>
</dbReference>
<dbReference type="AlphaFoldDB" id="A0A0F5L4M3"/>
<dbReference type="InterPro" id="IPR000160">
    <property type="entry name" value="GGDEF_dom"/>
</dbReference>
<dbReference type="InterPro" id="IPR043128">
    <property type="entry name" value="Rev_trsase/Diguanyl_cyclase"/>
</dbReference>
<feature type="transmembrane region" description="Helical" evidence="2">
    <location>
        <begin position="115"/>
        <end position="133"/>
    </location>
</feature>
<evidence type="ECO:0000259" key="3">
    <source>
        <dbReference type="PROSITE" id="PS50887"/>
    </source>
</evidence>
<dbReference type="PANTHER" id="PTHR46663">
    <property type="entry name" value="DIGUANYLATE CYCLASE DGCT-RELATED"/>
    <property type="match status" value="1"/>
</dbReference>
<dbReference type="PATRIC" id="fig|1121477.3.peg.408"/>
<accession>A0A0F5L4M3</accession>
<name>A0A0F5L4M3_9HYPH</name>
<sequence length="397" mass="42508">MQRQTESSDLYKALVEALSENVLPTASIGVIFFGIGLYTYSQTGAALALGLTILGGLASVLKVFLILFHRRTMVVRSPTLGAIERFEVGHAIATWCMAAPIGALSALMFSLPEPHLHVVGTALLFGYCAGVATRISVRPVIAIGAVMFAAAPAITSALLFMQDARLMIAAVFVLFFLNALETISHLHRNASRLIAMRLKLANLARLDPLTSLHNRLGLQEAFNALPRNRGGSVAVHAFDLDGFKSVNDQFGHATGDRLLQALSERLRQVVGQNGVVARVGGDEFVVLQTGLDSESGPGLLASNIHRELTEPYEVGTGQPVQIGLSLGFSIADESTASLDSLVREADSTSYQVKRTGGGFRSHRSQQSGRTIAQKSGHARQKPDVLTSEELPVQVPYV</sequence>
<dbReference type="STRING" id="1121477.SAMN02745223_00805"/>
<proteinExistence type="predicted"/>
<gene>
    <name evidence="5" type="ORF">SAMN02745223_00805</name>
    <name evidence="4" type="ORF">VW29_18245</name>
</gene>
<evidence type="ECO:0000313" key="7">
    <source>
        <dbReference type="Proteomes" id="UP000184533"/>
    </source>
</evidence>
<dbReference type="OrthoDB" id="9812260at2"/>
<dbReference type="InterPro" id="IPR052163">
    <property type="entry name" value="DGC-Regulatory_Protein"/>
</dbReference>
<feature type="compositionally biased region" description="Polar residues" evidence="1">
    <location>
        <begin position="364"/>
        <end position="373"/>
    </location>
</feature>
<dbReference type="PANTHER" id="PTHR46663:SF4">
    <property type="entry name" value="DIGUANYLATE CYCLASE DGCT-RELATED"/>
    <property type="match status" value="1"/>
</dbReference>
<feature type="region of interest" description="Disordered" evidence="1">
    <location>
        <begin position="353"/>
        <end position="383"/>
    </location>
</feature>